<dbReference type="EMBL" id="CP001654">
    <property type="protein sequence ID" value="ACS85300.1"/>
    <property type="molecule type" value="Genomic_DNA"/>
</dbReference>
<dbReference type="KEGG" id="dda:Dd703_1500"/>
<protein>
    <submittedName>
        <fullName evidence="2">Uncharacterized protein</fullName>
    </submittedName>
</protein>
<name>C6C335_MUSP7</name>
<sequence length="66" mass="6769">MSMSIPSSGDYSSAVSTSVSTTAKNVVPESTRDNEAAETRPDGDESMAQNLLNTTGSVGTKINTTA</sequence>
<organism evidence="2 3">
    <name type="scientific">Musicola paradisiaca (strain Ech703)</name>
    <name type="common">Dickeya paradisiaca</name>
    <name type="synonym">Dickeya dadantii</name>
    <dbReference type="NCBI Taxonomy" id="579405"/>
    <lineage>
        <taxon>Bacteria</taxon>
        <taxon>Pseudomonadati</taxon>
        <taxon>Pseudomonadota</taxon>
        <taxon>Gammaproteobacteria</taxon>
        <taxon>Enterobacterales</taxon>
        <taxon>Pectobacteriaceae</taxon>
        <taxon>Musicola</taxon>
    </lineage>
</organism>
<feature type="compositionally biased region" description="Polar residues" evidence="1">
    <location>
        <begin position="47"/>
        <end position="66"/>
    </location>
</feature>
<reference evidence="2" key="1">
    <citation type="submission" date="2009-06" db="EMBL/GenBank/DDBJ databases">
        <title>Complete sequence of Dickeya dadantii Ech703.</title>
        <authorList>
            <consortium name="US DOE Joint Genome Institute"/>
            <person name="Lucas S."/>
            <person name="Copeland A."/>
            <person name="Lapidus A."/>
            <person name="Glavina del Rio T."/>
            <person name="Dalin E."/>
            <person name="Tice H."/>
            <person name="Bruce D."/>
            <person name="Goodwin L."/>
            <person name="Pitluck S."/>
            <person name="Chertkov O."/>
            <person name="Brettin T."/>
            <person name="Detter J.C."/>
            <person name="Han C."/>
            <person name="Larimer F."/>
            <person name="Land M."/>
            <person name="Hauser L."/>
            <person name="Kyrpides N."/>
            <person name="Mikhailova N."/>
            <person name="Balakrishnan V."/>
            <person name="Glasner J."/>
            <person name="Perna N.T."/>
        </authorList>
    </citation>
    <scope>NUCLEOTIDE SEQUENCE [LARGE SCALE GENOMIC DNA]</scope>
    <source>
        <strain evidence="2">Ech703</strain>
    </source>
</reference>
<dbReference type="AlphaFoldDB" id="C6C335"/>
<feature type="region of interest" description="Disordered" evidence="1">
    <location>
        <begin position="1"/>
        <end position="66"/>
    </location>
</feature>
<proteinExistence type="predicted"/>
<feature type="compositionally biased region" description="Basic and acidic residues" evidence="1">
    <location>
        <begin position="30"/>
        <end position="43"/>
    </location>
</feature>
<accession>C6C335</accession>
<dbReference type="RefSeq" id="WP_012765117.1">
    <property type="nucleotide sequence ID" value="NC_012880.1"/>
</dbReference>
<feature type="compositionally biased region" description="Low complexity" evidence="1">
    <location>
        <begin position="12"/>
        <end position="23"/>
    </location>
</feature>
<evidence type="ECO:0000256" key="1">
    <source>
        <dbReference type="SAM" id="MobiDB-lite"/>
    </source>
</evidence>
<dbReference type="HOGENOM" id="CLU_2824174_0_0_6"/>
<feature type="compositionally biased region" description="Polar residues" evidence="1">
    <location>
        <begin position="1"/>
        <end position="11"/>
    </location>
</feature>
<evidence type="ECO:0000313" key="3">
    <source>
        <dbReference type="Proteomes" id="UP000002734"/>
    </source>
</evidence>
<dbReference type="Proteomes" id="UP000002734">
    <property type="component" value="Chromosome"/>
</dbReference>
<keyword evidence="3" id="KW-1185">Reference proteome</keyword>
<gene>
    <name evidence="2" type="ordered locus">Dd703_1500</name>
</gene>
<evidence type="ECO:0000313" key="2">
    <source>
        <dbReference type="EMBL" id="ACS85300.1"/>
    </source>
</evidence>